<evidence type="ECO:0000313" key="2">
    <source>
        <dbReference type="Proteomes" id="UP000588083"/>
    </source>
</evidence>
<sequence>LDMIAMIMAGITSIRDVIAFPKTQKAVSLMSGAP</sequence>
<gene>
    <name evidence="1" type="ORF">HKBW3S34_02541</name>
</gene>
<protein>
    <recommendedName>
        <fullName evidence="3">Aspartyl-tRNA synthetase</fullName>
    </recommendedName>
</protein>
<proteinExistence type="predicted"/>
<dbReference type="EMBL" id="BLRZ01000455">
    <property type="protein sequence ID" value="GFP31619.1"/>
    <property type="molecule type" value="Genomic_DNA"/>
</dbReference>
<feature type="non-terminal residue" evidence="1">
    <location>
        <position position="1"/>
    </location>
</feature>
<dbReference type="AlphaFoldDB" id="A0A6V8PFZ1"/>
<name>A0A6V8PFZ1_9ACTN</name>
<dbReference type="InterPro" id="IPR045864">
    <property type="entry name" value="aa-tRNA-synth_II/BPL/LPL"/>
</dbReference>
<dbReference type="Proteomes" id="UP000588083">
    <property type="component" value="Unassembled WGS sequence"/>
</dbReference>
<reference evidence="1 2" key="1">
    <citation type="journal article" date="2020" name="Front. Microbiol.">
        <title>Single-cell genomics of novel Actinobacteria with the Wood-Ljungdahl pathway discovered in a serpentinizing system.</title>
        <authorList>
            <person name="Merino N."/>
            <person name="Kawai M."/>
            <person name="Boyd E.S."/>
            <person name="Colman D.R."/>
            <person name="McGlynn S.E."/>
            <person name="Nealson K.H."/>
            <person name="Kurokawa K."/>
            <person name="Hongoh Y."/>
        </authorList>
    </citation>
    <scope>NUCLEOTIDE SEQUENCE [LARGE SCALE GENOMIC DNA]</scope>
    <source>
        <strain evidence="1 2">S34</strain>
    </source>
</reference>
<dbReference type="SUPFAM" id="SSF55681">
    <property type="entry name" value="Class II aaRS and biotin synthetases"/>
    <property type="match status" value="1"/>
</dbReference>
<evidence type="ECO:0000313" key="1">
    <source>
        <dbReference type="EMBL" id="GFP31619.1"/>
    </source>
</evidence>
<dbReference type="Gene3D" id="3.30.930.10">
    <property type="entry name" value="Bira Bifunctional Protein, Domain 2"/>
    <property type="match status" value="1"/>
</dbReference>
<keyword evidence="2" id="KW-1185">Reference proteome</keyword>
<organism evidence="1 2">
    <name type="scientific">Candidatus Hakubella thermalkaliphila</name>
    <dbReference type="NCBI Taxonomy" id="2754717"/>
    <lineage>
        <taxon>Bacteria</taxon>
        <taxon>Bacillati</taxon>
        <taxon>Actinomycetota</taxon>
        <taxon>Actinomycetota incertae sedis</taxon>
        <taxon>Candidatus Hakubellales</taxon>
        <taxon>Candidatus Hakubellaceae</taxon>
        <taxon>Candidatus Hakubella</taxon>
    </lineage>
</organism>
<comment type="caution">
    <text evidence="1">The sequence shown here is derived from an EMBL/GenBank/DDBJ whole genome shotgun (WGS) entry which is preliminary data.</text>
</comment>
<accession>A0A6V8PFZ1</accession>
<evidence type="ECO:0008006" key="3">
    <source>
        <dbReference type="Google" id="ProtNLM"/>
    </source>
</evidence>